<dbReference type="GO" id="GO:0005524">
    <property type="term" value="F:ATP binding"/>
    <property type="evidence" value="ECO:0007669"/>
    <property type="project" value="UniProtKB-KW"/>
</dbReference>
<dbReference type="PANTHER" id="PTHR43776:SF7">
    <property type="entry name" value="D,D-DIPEPTIDE TRANSPORT ATP-BINDING PROTEIN DDPF-RELATED"/>
    <property type="match status" value="1"/>
</dbReference>
<dbReference type="EMBL" id="BAABKN010000005">
    <property type="protein sequence ID" value="GAA4727685.1"/>
    <property type="molecule type" value="Genomic_DNA"/>
</dbReference>
<dbReference type="Pfam" id="PF08352">
    <property type="entry name" value="oligo_HPY"/>
    <property type="match status" value="1"/>
</dbReference>
<protein>
    <submittedName>
        <fullName evidence="6">ABC transporter ATP-binding protein</fullName>
    </submittedName>
</protein>
<dbReference type="NCBIfam" id="NF007739">
    <property type="entry name" value="PRK10419.1"/>
    <property type="match status" value="2"/>
</dbReference>
<sequence>MTVDTATATSTDTNTLLRIAGLSVGYRTGEHEQTALDDVSLDIARGRVTAVIGESGSGKSTLAHAVVRLLPGSGTITGGRVLFEDEDLLARTDREFRPLRGARIGFVPQDPIASLNPTKTISAQIREAFSLTGSRLGADEVEQRIVEDLRDLGFADPGSLLPLYPHELSGGMRQRILIAIAFSQRPELVIADEPTSALDVLVGREVLRSLHQVRSKHGTTVVLITHDLVLASRNADDVVVLQGGRVVEAGPVAEVFARPQHAYTRSLLASSARVTEGRVLSIAEAYRRHDRPTDVVPRTEAGVAIELTGVSKAFGRDGGHVQAVDDVTLQVAAGSTFALVGESGSGKTTTSRIILGLERADAGTVRVLGEDVGSLGRAGVRALRRRMQVVYQSPYESLNPRLSLGAIVAEPLEAYRIGSRASRRTRVAELLDRVQLPASYAGRRPQELSGGQRQRVAIARALALDPELVVLDEPVSALDATIQAQVLELLQDLQRDLGLTYFLVTHDLAVVADVAGRVGVMRHGQVVELGSAEDVVLRPQHDYTQALLAV</sequence>
<dbReference type="InterPro" id="IPR003439">
    <property type="entry name" value="ABC_transporter-like_ATP-bd"/>
</dbReference>
<dbReference type="PROSITE" id="PS00211">
    <property type="entry name" value="ABC_TRANSPORTER_1"/>
    <property type="match status" value="2"/>
</dbReference>
<keyword evidence="7" id="KW-1185">Reference proteome</keyword>
<evidence type="ECO:0000256" key="1">
    <source>
        <dbReference type="ARBA" id="ARBA00005417"/>
    </source>
</evidence>
<dbReference type="InterPro" id="IPR027417">
    <property type="entry name" value="P-loop_NTPase"/>
</dbReference>
<dbReference type="RefSeq" id="WP_345525335.1">
    <property type="nucleotide sequence ID" value="NZ_BAABKN010000005.1"/>
</dbReference>
<keyword evidence="3" id="KW-0547">Nucleotide-binding</keyword>
<feature type="domain" description="ABC transporter" evidence="5">
    <location>
        <begin position="17"/>
        <end position="268"/>
    </location>
</feature>
<evidence type="ECO:0000313" key="7">
    <source>
        <dbReference type="Proteomes" id="UP001499882"/>
    </source>
</evidence>
<dbReference type="SUPFAM" id="SSF52540">
    <property type="entry name" value="P-loop containing nucleoside triphosphate hydrolases"/>
    <property type="match status" value="2"/>
</dbReference>
<keyword evidence="4 6" id="KW-0067">ATP-binding</keyword>
<dbReference type="PANTHER" id="PTHR43776">
    <property type="entry name" value="TRANSPORT ATP-BINDING PROTEIN"/>
    <property type="match status" value="1"/>
</dbReference>
<comment type="caution">
    <text evidence="6">The sequence shown here is derived from an EMBL/GenBank/DDBJ whole genome shotgun (WGS) entry which is preliminary data.</text>
</comment>
<dbReference type="PROSITE" id="PS50893">
    <property type="entry name" value="ABC_TRANSPORTER_2"/>
    <property type="match status" value="2"/>
</dbReference>
<evidence type="ECO:0000256" key="3">
    <source>
        <dbReference type="ARBA" id="ARBA00022741"/>
    </source>
</evidence>
<keyword evidence="2" id="KW-0813">Transport</keyword>
<dbReference type="InterPro" id="IPR013563">
    <property type="entry name" value="Oligopep_ABC_C"/>
</dbReference>
<dbReference type="CDD" id="cd03257">
    <property type="entry name" value="ABC_NikE_OppD_transporters"/>
    <property type="match status" value="2"/>
</dbReference>
<dbReference type="SMART" id="SM00382">
    <property type="entry name" value="AAA"/>
    <property type="match status" value="2"/>
</dbReference>
<evidence type="ECO:0000259" key="5">
    <source>
        <dbReference type="PROSITE" id="PS50893"/>
    </source>
</evidence>
<evidence type="ECO:0000313" key="6">
    <source>
        <dbReference type="EMBL" id="GAA4727685.1"/>
    </source>
</evidence>
<evidence type="ECO:0000256" key="4">
    <source>
        <dbReference type="ARBA" id="ARBA00022840"/>
    </source>
</evidence>
<feature type="domain" description="ABC transporter" evidence="5">
    <location>
        <begin position="305"/>
        <end position="548"/>
    </location>
</feature>
<gene>
    <name evidence="6" type="ORF">GCM10023350_08400</name>
</gene>
<dbReference type="InterPro" id="IPR017871">
    <property type="entry name" value="ABC_transporter-like_CS"/>
</dbReference>
<evidence type="ECO:0000256" key="2">
    <source>
        <dbReference type="ARBA" id="ARBA00022448"/>
    </source>
</evidence>
<comment type="similarity">
    <text evidence="1">Belongs to the ABC transporter superfamily.</text>
</comment>
<dbReference type="InterPro" id="IPR050319">
    <property type="entry name" value="ABC_transp_ATP-bind"/>
</dbReference>
<accession>A0ABP8YGW3</accession>
<organism evidence="6 7">
    <name type="scientific">Nocardioides endophyticus</name>
    <dbReference type="NCBI Taxonomy" id="1353775"/>
    <lineage>
        <taxon>Bacteria</taxon>
        <taxon>Bacillati</taxon>
        <taxon>Actinomycetota</taxon>
        <taxon>Actinomycetes</taxon>
        <taxon>Propionibacteriales</taxon>
        <taxon>Nocardioidaceae</taxon>
        <taxon>Nocardioides</taxon>
    </lineage>
</organism>
<proteinExistence type="inferred from homology"/>
<dbReference type="Proteomes" id="UP001499882">
    <property type="component" value="Unassembled WGS sequence"/>
</dbReference>
<dbReference type="InterPro" id="IPR003593">
    <property type="entry name" value="AAA+_ATPase"/>
</dbReference>
<dbReference type="Pfam" id="PF00005">
    <property type="entry name" value="ABC_tran"/>
    <property type="match status" value="2"/>
</dbReference>
<name>A0ABP8YGW3_9ACTN</name>
<dbReference type="NCBIfam" id="NF008453">
    <property type="entry name" value="PRK11308.1"/>
    <property type="match status" value="2"/>
</dbReference>
<reference evidence="7" key="1">
    <citation type="journal article" date="2019" name="Int. J. Syst. Evol. Microbiol.">
        <title>The Global Catalogue of Microorganisms (GCM) 10K type strain sequencing project: providing services to taxonomists for standard genome sequencing and annotation.</title>
        <authorList>
            <consortium name="The Broad Institute Genomics Platform"/>
            <consortium name="The Broad Institute Genome Sequencing Center for Infectious Disease"/>
            <person name="Wu L."/>
            <person name="Ma J."/>
        </authorList>
    </citation>
    <scope>NUCLEOTIDE SEQUENCE [LARGE SCALE GENOMIC DNA]</scope>
    <source>
        <strain evidence="7">JCM 18532</strain>
    </source>
</reference>
<dbReference type="Gene3D" id="3.40.50.300">
    <property type="entry name" value="P-loop containing nucleotide triphosphate hydrolases"/>
    <property type="match status" value="2"/>
</dbReference>